<comment type="caution">
    <text evidence="1">The sequence shown here is derived from an EMBL/GenBank/DDBJ whole genome shotgun (WGS) entry which is preliminary data.</text>
</comment>
<proteinExistence type="predicted"/>
<reference evidence="1" key="1">
    <citation type="journal article" date="2015" name="Proc. Natl. Acad. Sci. U.S.A.">
        <title>Networks of energetic and metabolic interactions define dynamics in microbial communities.</title>
        <authorList>
            <person name="Embree M."/>
            <person name="Liu J.K."/>
            <person name="Al-Bassam M.M."/>
            <person name="Zengler K."/>
        </authorList>
    </citation>
    <scope>NUCLEOTIDE SEQUENCE</scope>
</reference>
<dbReference type="EMBL" id="LNQE01001407">
    <property type="protein sequence ID" value="KUG17986.1"/>
    <property type="molecule type" value="Genomic_DNA"/>
</dbReference>
<dbReference type="AlphaFoldDB" id="A0A0W8FBL0"/>
<gene>
    <name evidence="1" type="ORF">ASZ90_012300</name>
</gene>
<sequence>MPKLDKSAIAQTFRFDCDRFLRFQLANEDEKDSLGIESETYKRPGIDLIKAAGRRWEADKYQDLVDTFPSNSIEYVLKPNEDMLVGRGLFDKIQNLFDILRRQNPPQAIVEAEFAVPSNITPGLEEAYRRYNLEEVRSRPDILWIRPARTSAPLIGRISPDLEYEVHIIDVKMAAEPSLRHFTEVTFYALALAAALREQGLSNRYAVSAEGFIWPGNHDANAFRNLVRDYRSKRDENPINKALLETLIPVPYEVYQVHVKQFFEERLLHVLSLEPLDAAWHVGPKCQLCDYVNYCKQEAESEDHLCRVPWLNKGQAELLRNNGIFATRDLADAIERNSEEWQSSINSSHQLRADAPALMARSKALLTGRIEAIRGRKCAIMPSWSNQNIFITIHFDPGTGITFAMGAARVYFPADRQQGDSPQTEEHVFIVDRVESMNPDTEKARLIEFVTLISRWLQEVSNENDNLLSNQRLSSHIFFWDKLEVRQLRRMLGRHMNDPSIIDLIELLVRLFPPDDVLPDPDLFRSQPGTVVKDVIRLLVGLPIPHDYTLFETANIFYPTQNASGENYRFQLPFGFITPMSDQIPFERAYELWQDRIFLRHYDSDYPNDSSRWRLFTRDEVYEGIRNATCIHLRALQQIVRRLRENYRDRLILRKSAFSASPPTQTRVPERARSLIAFERLNAACSELENRERRALPVDEREALFFSIRGLMLASGSPYDEIIVEIREAQPKYREAILIALSFSLMSRDARINEGDFLLALSNEDSDIELDVPWRIYLGYQFYEARQLLTERDLIAQWMIKAPIRDLLKVEIVKMEPMHDPPFLVVHPNHEGLFQFAQDQGLLDLNHPMVLDPLYQDYNSKRIKKVLQAVGGSPPPLRRRRRPL</sequence>
<name>A0A0W8FBL0_9ZZZZ</name>
<evidence type="ECO:0000313" key="1">
    <source>
        <dbReference type="EMBL" id="KUG17986.1"/>
    </source>
</evidence>
<accession>A0A0W8FBL0</accession>
<organism evidence="1">
    <name type="scientific">hydrocarbon metagenome</name>
    <dbReference type="NCBI Taxonomy" id="938273"/>
    <lineage>
        <taxon>unclassified sequences</taxon>
        <taxon>metagenomes</taxon>
        <taxon>ecological metagenomes</taxon>
    </lineage>
</organism>
<protein>
    <submittedName>
        <fullName evidence="1">Uncharacterized protein</fullName>
    </submittedName>
</protein>